<dbReference type="Pfam" id="PF00072">
    <property type="entry name" value="Response_reg"/>
    <property type="match status" value="1"/>
</dbReference>
<dbReference type="InterPro" id="IPR050595">
    <property type="entry name" value="Bact_response_regulator"/>
</dbReference>
<dbReference type="InterPro" id="IPR011006">
    <property type="entry name" value="CheY-like_superfamily"/>
</dbReference>
<keyword evidence="1 2" id="KW-0597">Phosphoprotein</keyword>
<dbReference type="PROSITE" id="PS50110">
    <property type="entry name" value="RESPONSE_REGULATORY"/>
    <property type="match status" value="1"/>
</dbReference>
<feature type="modified residue" description="4-aspartylphosphate" evidence="2">
    <location>
        <position position="92"/>
    </location>
</feature>
<comment type="caution">
    <text evidence="4">The sequence shown here is derived from an EMBL/GenBank/DDBJ whole genome shotgun (WGS) entry which is preliminary data.</text>
</comment>
<dbReference type="Proteomes" id="UP000054925">
    <property type="component" value="Unassembled WGS sequence"/>
</dbReference>
<evidence type="ECO:0000313" key="5">
    <source>
        <dbReference type="Proteomes" id="UP000054925"/>
    </source>
</evidence>
<dbReference type="SMART" id="SM00448">
    <property type="entry name" value="REC"/>
    <property type="match status" value="1"/>
</dbReference>
<accession>A0A158F0G9</accession>
<evidence type="ECO:0000256" key="1">
    <source>
        <dbReference type="ARBA" id="ARBA00022553"/>
    </source>
</evidence>
<evidence type="ECO:0000259" key="3">
    <source>
        <dbReference type="PROSITE" id="PS50110"/>
    </source>
</evidence>
<dbReference type="PANTHER" id="PTHR44591:SF3">
    <property type="entry name" value="RESPONSE REGULATORY DOMAIN-CONTAINING PROTEIN"/>
    <property type="match status" value="1"/>
</dbReference>
<dbReference type="RefSeq" id="WP_235024993.1">
    <property type="nucleotide sequence ID" value="NZ_FCOL02000001.1"/>
</dbReference>
<dbReference type="InterPro" id="IPR001789">
    <property type="entry name" value="Sig_transdc_resp-reg_receiver"/>
</dbReference>
<name>A0A158F0G9_9BURK</name>
<dbReference type="Gene3D" id="3.40.50.2300">
    <property type="match status" value="1"/>
</dbReference>
<dbReference type="GO" id="GO:0000160">
    <property type="term" value="P:phosphorelay signal transduction system"/>
    <property type="evidence" value="ECO:0007669"/>
    <property type="project" value="InterPro"/>
</dbReference>
<reference evidence="4" key="1">
    <citation type="submission" date="2016-01" db="EMBL/GenBank/DDBJ databases">
        <authorList>
            <person name="Peeters C."/>
        </authorList>
    </citation>
    <scope>NUCLEOTIDE SEQUENCE [LARGE SCALE GENOMIC DNA]</scope>
    <source>
        <strain evidence="4">LMG 22937</strain>
    </source>
</reference>
<proteinExistence type="predicted"/>
<keyword evidence="5" id="KW-1185">Reference proteome</keyword>
<dbReference type="PANTHER" id="PTHR44591">
    <property type="entry name" value="STRESS RESPONSE REGULATOR PROTEIN 1"/>
    <property type="match status" value="1"/>
</dbReference>
<dbReference type="SUPFAM" id="SSF52172">
    <property type="entry name" value="CheY-like"/>
    <property type="match status" value="1"/>
</dbReference>
<sequence length="163" mass="18530">MTVAVPQHSYFTNHHTRMEPNERTPRETIWRIPPMPAPVEERRVLIADDDIDATRATVLLLEDAGFVVRTAHTGLDAVGVARKWRPFTLLLDLTMPLGDGWEAAEVIRAAHPSMMLMAHTSSTDYADWKRSQVTGFDAYFVKPAEPARIIEVLDQYFLQQSQE</sequence>
<protein>
    <submittedName>
        <fullName evidence="4">Response regulator receiver protein</fullName>
    </submittedName>
</protein>
<evidence type="ECO:0000256" key="2">
    <source>
        <dbReference type="PROSITE-ProRule" id="PRU00169"/>
    </source>
</evidence>
<organism evidence="4 5">
    <name type="scientific">Caballeronia terrestris</name>
    <dbReference type="NCBI Taxonomy" id="1226301"/>
    <lineage>
        <taxon>Bacteria</taxon>
        <taxon>Pseudomonadati</taxon>
        <taxon>Pseudomonadota</taxon>
        <taxon>Betaproteobacteria</taxon>
        <taxon>Burkholderiales</taxon>
        <taxon>Burkholderiaceae</taxon>
        <taxon>Caballeronia</taxon>
    </lineage>
</organism>
<dbReference type="EMBL" id="FCOL02000001">
    <property type="protein sequence ID" value="SAL13272.1"/>
    <property type="molecule type" value="Genomic_DNA"/>
</dbReference>
<evidence type="ECO:0000313" key="4">
    <source>
        <dbReference type="EMBL" id="SAL13272.1"/>
    </source>
</evidence>
<gene>
    <name evidence="4" type="ORF">AWB67_00232</name>
</gene>
<feature type="domain" description="Response regulatory" evidence="3">
    <location>
        <begin position="43"/>
        <end position="157"/>
    </location>
</feature>
<dbReference type="AlphaFoldDB" id="A0A158F0G9"/>